<dbReference type="GeneID" id="111083379"/>
<reference evidence="2" key="1">
    <citation type="submission" date="2025-08" db="UniProtKB">
        <authorList>
            <consortium name="RefSeq"/>
        </authorList>
    </citation>
    <scope>IDENTIFICATION</scope>
    <source>
        <tissue evidence="2">Muscle</tissue>
    </source>
</reference>
<evidence type="ECO:0000313" key="1">
    <source>
        <dbReference type="Proteomes" id="UP000694941"/>
    </source>
</evidence>
<dbReference type="RefSeq" id="XP_022235581.1">
    <property type="nucleotide sequence ID" value="XM_022379873.1"/>
</dbReference>
<sequence>MFNTTKIPRRHTFLYKEHIMKITIILLSLVLIKSGTTQTNMPNQTMERDYFGEICHLMTNENNTVVEKRNECLEMIRTFQPNNDWITCRKTTGAEDKADNDLWKEICKVPPEGVGEMMYVCLRKDSKERKQKSKWIEMPEEKRKIKECFQEAYRVLMEPKTP</sequence>
<dbReference type="Proteomes" id="UP000694941">
    <property type="component" value="Unplaced"/>
</dbReference>
<proteinExistence type="predicted"/>
<protein>
    <submittedName>
        <fullName evidence="2">Uncharacterized protein LOC111083379</fullName>
    </submittedName>
</protein>
<evidence type="ECO:0000313" key="2">
    <source>
        <dbReference type="RefSeq" id="XP_022235581.1"/>
    </source>
</evidence>
<gene>
    <name evidence="2" type="primary">LOC111083379</name>
</gene>
<keyword evidence="1" id="KW-1185">Reference proteome</keyword>
<name>A0ABM1RW26_LIMPO</name>
<accession>A0ABM1RW26</accession>
<organism evidence="1 2">
    <name type="scientific">Limulus polyphemus</name>
    <name type="common">Atlantic horseshoe crab</name>
    <dbReference type="NCBI Taxonomy" id="6850"/>
    <lineage>
        <taxon>Eukaryota</taxon>
        <taxon>Metazoa</taxon>
        <taxon>Ecdysozoa</taxon>
        <taxon>Arthropoda</taxon>
        <taxon>Chelicerata</taxon>
        <taxon>Merostomata</taxon>
        <taxon>Xiphosura</taxon>
        <taxon>Limulidae</taxon>
        <taxon>Limulus</taxon>
    </lineage>
</organism>